<dbReference type="Pfam" id="PF04280">
    <property type="entry name" value="Tim44"/>
    <property type="match status" value="1"/>
</dbReference>
<feature type="signal peptide" evidence="3">
    <location>
        <begin position="1"/>
        <end position="29"/>
    </location>
</feature>
<organism evidence="5 6">
    <name type="scientific">Clostridium sartagoforme</name>
    <dbReference type="NCBI Taxonomy" id="84031"/>
    <lineage>
        <taxon>Bacteria</taxon>
        <taxon>Bacillati</taxon>
        <taxon>Bacillota</taxon>
        <taxon>Clostridia</taxon>
        <taxon>Eubacteriales</taxon>
        <taxon>Clostridiaceae</taxon>
        <taxon>Clostridium</taxon>
    </lineage>
</organism>
<dbReference type="OrthoDB" id="7066974at2"/>
<dbReference type="SUPFAM" id="SSF54427">
    <property type="entry name" value="NTF2-like"/>
    <property type="match status" value="1"/>
</dbReference>
<reference evidence="5 6" key="1">
    <citation type="submission" date="2019-04" db="EMBL/GenBank/DDBJ databases">
        <title>Microbes associate with the intestines of laboratory mice.</title>
        <authorList>
            <person name="Navarre W."/>
            <person name="Wong E."/>
            <person name="Huang K."/>
            <person name="Tropini C."/>
            <person name="Ng K."/>
            <person name="Yu B."/>
        </authorList>
    </citation>
    <scope>NUCLEOTIDE SEQUENCE [LARGE SCALE GENOMIC DNA]</scope>
    <source>
        <strain evidence="5 6">NM50_B9-20</strain>
    </source>
</reference>
<keyword evidence="2" id="KW-1133">Transmembrane helix</keyword>
<comment type="caution">
    <text evidence="5">The sequence shown here is derived from an EMBL/GenBank/DDBJ whole genome shotgun (WGS) entry which is preliminary data.</text>
</comment>
<accession>A0A4S2DQN0</accession>
<evidence type="ECO:0000256" key="1">
    <source>
        <dbReference type="SAM" id="MobiDB-lite"/>
    </source>
</evidence>
<name>A0A4S2DQN0_9CLOT</name>
<proteinExistence type="predicted"/>
<feature type="chain" id="PRO_5020621441" evidence="3">
    <location>
        <begin position="30"/>
        <end position="258"/>
    </location>
</feature>
<evidence type="ECO:0000313" key="6">
    <source>
        <dbReference type="Proteomes" id="UP000306888"/>
    </source>
</evidence>
<evidence type="ECO:0000256" key="3">
    <source>
        <dbReference type="SAM" id="SignalP"/>
    </source>
</evidence>
<dbReference type="AlphaFoldDB" id="A0A4S2DQN0"/>
<dbReference type="EMBL" id="SRYR01000001">
    <property type="protein sequence ID" value="TGY43463.1"/>
    <property type="molecule type" value="Genomic_DNA"/>
</dbReference>
<gene>
    <name evidence="5" type="ORF">E5347_01240</name>
</gene>
<dbReference type="InterPro" id="IPR032710">
    <property type="entry name" value="NTF2-like_dom_sf"/>
</dbReference>
<feature type="domain" description="Tim44-like" evidence="4">
    <location>
        <begin position="97"/>
        <end position="242"/>
    </location>
</feature>
<feature type="compositionally biased region" description="Gly residues" evidence="1">
    <location>
        <begin position="38"/>
        <end position="49"/>
    </location>
</feature>
<dbReference type="SMART" id="SM00978">
    <property type="entry name" value="Tim44"/>
    <property type="match status" value="1"/>
</dbReference>
<protein>
    <submittedName>
        <fullName evidence="5">Tim44 domain-containing protein</fullName>
    </submittedName>
</protein>
<evidence type="ECO:0000259" key="4">
    <source>
        <dbReference type="SMART" id="SM00978"/>
    </source>
</evidence>
<evidence type="ECO:0000313" key="5">
    <source>
        <dbReference type="EMBL" id="TGY43463.1"/>
    </source>
</evidence>
<feature type="transmembrane region" description="Helical" evidence="2">
    <location>
        <begin position="66"/>
        <end position="86"/>
    </location>
</feature>
<keyword evidence="6" id="KW-1185">Reference proteome</keyword>
<dbReference type="InterPro" id="IPR007379">
    <property type="entry name" value="Tim44-like_dom"/>
</dbReference>
<keyword evidence="3" id="KW-0732">Signal</keyword>
<keyword evidence="2" id="KW-0812">Transmembrane</keyword>
<feature type="region of interest" description="Disordered" evidence="1">
    <location>
        <begin position="38"/>
        <end position="57"/>
    </location>
</feature>
<dbReference type="Proteomes" id="UP000306888">
    <property type="component" value="Unassembled WGS sequence"/>
</dbReference>
<evidence type="ECO:0000256" key="2">
    <source>
        <dbReference type="SAM" id="Phobius"/>
    </source>
</evidence>
<dbReference type="RefSeq" id="WP_136003772.1">
    <property type="nucleotide sequence ID" value="NZ_SRYR01000001.1"/>
</dbReference>
<sequence>MSRIKHFVKRAVPIILLILAINIPSNAFARAGGGGGSGGGGGGGGGGGSTSHHSGSAGGYRRSNPIASIINLGMFFCISSAGVIVFKVQLSKKKMKSISAIKGLSKSDYNWDYKKMKSDIEEAFYKIQDAWMERDQDIAKEYMSEKLYARHSSKTGWMKVRKEKNILKNMKLLKATPIAIKDKDGTENDVVWIHIRAKAIDYLINEETGDLIEGNKFKSVPFEEYWKFIRNERGWILDEIRQLDEIDDLDFFDINIEK</sequence>
<dbReference type="Gene3D" id="3.10.450.240">
    <property type="match status" value="1"/>
</dbReference>
<keyword evidence="2" id="KW-0472">Membrane</keyword>